<feature type="signal peptide" evidence="1">
    <location>
        <begin position="1"/>
        <end position="23"/>
    </location>
</feature>
<reference evidence="2" key="3">
    <citation type="submission" date="2025-05" db="UniProtKB">
        <authorList>
            <consortium name="EnsemblMetazoa"/>
        </authorList>
    </citation>
    <scope>IDENTIFICATION</scope>
</reference>
<feature type="chain" id="PRO_5028236410" evidence="1">
    <location>
        <begin position="24"/>
        <end position="141"/>
    </location>
</feature>
<evidence type="ECO:0000313" key="2">
    <source>
        <dbReference type="EnsemblMetazoa" id="XP_016974486.1"/>
    </source>
</evidence>
<dbReference type="RefSeq" id="XP_016974486.1">
    <property type="nucleotide sequence ID" value="XM_017118997.1"/>
</dbReference>
<dbReference type="EnsemblMetazoa" id="XM_017118997.2">
    <property type="protein sequence ID" value="XP_016974486.1"/>
    <property type="gene ID" value="LOC108041174"/>
</dbReference>
<evidence type="ECO:0000313" key="3">
    <source>
        <dbReference type="Proteomes" id="UP001652680"/>
    </source>
</evidence>
<reference evidence="4" key="2">
    <citation type="submission" date="2025-04" db="UniProtKB">
        <authorList>
            <consortium name="RefSeq"/>
        </authorList>
    </citation>
    <scope>IDENTIFICATION</scope>
</reference>
<proteinExistence type="predicted"/>
<reference evidence="3" key="1">
    <citation type="journal article" date="2021" name="Elife">
        <title>Highly contiguous assemblies of 101 drosophilid genomes.</title>
        <authorList>
            <person name="Kim B.Y."/>
            <person name="Wang J.R."/>
            <person name="Miller D.E."/>
            <person name="Barmina O."/>
            <person name="Delaney E."/>
            <person name="Thompson A."/>
            <person name="Comeault A.A."/>
            <person name="Peede D."/>
            <person name="D'Agostino E.R."/>
            <person name="Pelaez J."/>
            <person name="Aguilar J.M."/>
            <person name="Haji D."/>
            <person name="Matsunaga T."/>
            <person name="Armstrong E.E."/>
            <person name="Zych M."/>
            <person name="Ogawa Y."/>
            <person name="Stamenkovic-Radak M."/>
            <person name="Jelic M."/>
            <person name="Veselinovic M.S."/>
            <person name="Tanaskovic M."/>
            <person name="Eric P."/>
            <person name="Gao J.J."/>
            <person name="Katoh T.K."/>
            <person name="Toda M.J."/>
            <person name="Watabe H."/>
            <person name="Watada M."/>
            <person name="Davis J.S."/>
            <person name="Moyle L.C."/>
            <person name="Manoli G."/>
            <person name="Bertolini E."/>
            <person name="Kostal V."/>
            <person name="Hawley R.S."/>
            <person name="Takahashi A."/>
            <person name="Jones C.D."/>
            <person name="Price D.K."/>
            <person name="Whiteman N."/>
            <person name="Kopp A."/>
            <person name="Matute D.R."/>
            <person name="Petrov D.A."/>
        </authorList>
    </citation>
    <scope>NUCLEOTIDE SEQUENCE [LARGE SCALE GENOMIC DNA]</scope>
</reference>
<evidence type="ECO:0000256" key="1">
    <source>
        <dbReference type="SAM" id="SignalP"/>
    </source>
</evidence>
<name>A0A6P4EMH2_DRORH</name>
<sequence>MQAIFLLCTLLVCVIVLLKLSWGGGGLETQNSTNSTNEVVFHEDPLTSNEWFKNAVKHSAKESALNTITDDDIVKSKARIQKLLTILRRQPAKDNYTKDLPAKSETTNELTNVDCNPILEDDCGPDSIGPRLSATLLKILA</sequence>
<dbReference type="Proteomes" id="UP001652680">
    <property type="component" value="Unassembled WGS sequence"/>
</dbReference>
<protein>
    <submittedName>
        <fullName evidence="4">Uncharacterized protein LOC108041174</fullName>
    </submittedName>
</protein>
<dbReference type="OrthoDB" id="7865754at2759"/>
<dbReference type="GeneID" id="108041174"/>
<keyword evidence="3" id="KW-1185">Reference proteome</keyword>
<organism evidence="4">
    <name type="scientific">Drosophila rhopaloa</name>
    <name type="common">Fruit fly</name>
    <dbReference type="NCBI Taxonomy" id="1041015"/>
    <lineage>
        <taxon>Eukaryota</taxon>
        <taxon>Metazoa</taxon>
        <taxon>Ecdysozoa</taxon>
        <taxon>Arthropoda</taxon>
        <taxon>Hexapoda</taxon>
        <taxon>Insecta</taxon>
        <taxon>Pterygota</taxon>
        <taxon>Neoptera</taxon>
        <taxon>Endopterygota</taxon>
        <taxon>Diptera</taxon>
        <taxon>Brachycera</taxon>
        <taxon>Muscomorpha</taxon>
        <taxon>Ephydroidea</taxon>
        <taxon>Drosophilidae</taxon>
        <taxon>Drosophila</taxon>
        <taxon>Sophophora</taxon>
    </lineage>
</organism>
<evidence type="ECO:0000313" key="4">
    <source>
        <dbReference type="RefSeq" id="XP_016974486.1"/>
    </source>
</evidence>
<gene>
    <name evidence="4" type="primary">LOC108041174</name>
    <name evidence="2" type="synonym">108041174</name>
</gene>
<accession>A0A6P4EMH2</accession>
<dbReference type="AlphaFoldDB" id="A0A6P4EMH2"/>
<keyword evidence="1" id="KW-0732">Signal</keyword>